<dbReference type="eggNOG" id="COG2956">
    <property type="taxonomic scope" value="Bacteria"/>
</dbReference>
<evidence type="ECO:0000256" key="5">
    <source>
        <dbReference type="ARBA" id="ARBA00023237"/>
    </source>
</evidence>
<evidence type="ECO:0000256" key="1">
    <source>
        <dbReference type="ARBA" id="ARBA00004442"/>
    </source>
</evidence>
<name>U2HUA6_9SPHI</name>
<accession>U2HUA6</accession>
<dbReference type="GO" id="GO:0009279">
    <property type="term" value="C:cell outer membrane"/>
    <property type="evidence" value="ECO:0007669"/>
    <property type="project" value="UniProtKB-SubCell"/>
</dbReference>
<evidence type="ECO:0000256" key="2">
    <source>
        <dbReference type="ARBA" id="ARBA00006275"/>
    </source>
</evidence>
<evidence type="ECO:0008006" key="10">
    <source>
        <dbReference type="Google" id="ProtNLM"/>
    </source>
</evidence>
<keyword evidence="9" id="KW-1185">Reference proteome</keyword>
<dbReference type="PROSITE" id="PS51257">
    <property type="entry name" value="PROKAR_LIPOPROTEIN"/>
    <property type="match status" value="1"/>
</dbReference>
<dbReference type="PATRIC" id="fig|1346330.5.peg.2201"/>
<protein>
    <recommendedName>
        <fullName evidence="10">SusD-like N-terminal domain-containing protein</fullName>
    </recommendedName>
</protein>
<evidence type="ECO:0000256" key="3">
    <source>
        <dbReference type="ARBA" id="ARBA00022729"/>
    </source>
</evidence>
<dbReference type="InterPro" id="IPR011990">
    <property type="entry name" value="TPR-like_helical_dom_sf"/>
</dbReference>
<dbReference type="Gene3D" id="1.25.40.390">
    <property type="match status" value="2"/>
</dbReference>
<dbReference type="Proteomes" id="UP000016584">
    <property type="component" value="Unassembled WGS sequence"/>
</dbReference>
<evidence type="ECO:0000313" key="9">
    <source>
        <dbReference type="Proteomes" id="UP000016584"/>
    </source>
</evidence>
<dbReference type="STRING" id="1346330.M472_08815"/>
<evidence type="ECO:0000256" key="4">
    <source>
        <dbReference type="ARBA" id="ARBA00023136"/>
    </source>
</evidence>
<keyword evidence="3" id="KW-0732">Signal</keyword>
<dbReference type="Pfam" id="PF07980">
    <property type="entry name" value="SusD_RagB"/>
    <property type="match status" value="1"/>
</dbReference>
<reference evidence="8 9" key="1">
    <citation type="journal article" date="2013" name="Genome Announc.">
        <title>The Draft Genome Sequence of Sphingomonas paucimobilis Strain HER1398 (Proteobacteria), Host to the Giant PAU Phage, Indicates That It Is a Member of the Genus Sphingobacterium (Bacteroidetes).</title>
        <authorList>
            <person name="White R.A.III."/>
            <person name="Suttle C.A."/>
        </authorList>
    </citation>
    <scope>NUCLEOTIDE SEQUENCE [LARGE SCALE GENOMIC DNA]</scope>
    <source>
        <strain evidence="8 9">HER1398</strain>
    </source>
</reference>
<gene>
    <name evidence="8" type="ORF">M472_08815</name>
</gene>
<comment type="caution">
    <text evidence="8">The sequence shown here is derived from an EMBL/GenBank/DDBJ whole genome shotgun (WGS) entry which is preliminary data.</text>
</comment>
<dbReference type="InterPro" id="IPR033985">
    <property type="entry name" value="SusD-like_N"/>
</dbReference>
<keyword evidence="5" id="KW-0998">Cell outer membrane</keyword>
<organism evidence="8 9">
    <name type="scientific">Sphingobacterium paucimobilis HER1398</name>
    <dbReference type="NCBI Taxonomy" id="1346330"/>
    <lineage>
        <taxon>Bacteria</taxon>
        <taxon>Pseudomonadati</taxon>
        <taxon>Bacteroidota</taxon>
        <taxon>Sphingobacteriia</taxon>
        <taxon>Sphingobacteriales</taxon>
        <taxon>Sphingobacteriaceae</taxon>
        <taxon>Sphingobacterium</taxon>
    </lineage>
</organism>
<dbReference type="Pfam" id="PF14322">
    <property type="entry name" value="SusD-like_3"/>
    <property type="match status" value="1"/>
</dbReference>
<sequence>MKLLKSSVWIISIMGGCLFSACESFLAENPDMRVTLDDVPKIRELLTNAYAKGSYVAFTESASDNAEDKGPIVVENPVNANPWKFQRVNSSGQDSPNYFWIKTYQAIAAANIAIEAYNNLPVERQIDPSVLGEAFLTRAFNHFMLVTLYAAPYDPLSAASRPGIPYVTEAGKKVITKYDRTTVAEVYARIETDLQEGMALIDDSKYKIPKFHFNRAAAYAFATRFYLFKQDYAKSATYGEEALGLNLTNHLRPINTRQWRNLTFNERLQYFGSVDNPSNLLLIEVESYLSRSSPGYRYGLTTASNQELFWNGNVTGDGVYGYILHGNSSVYNHAKWNEHFVYSGLQASSGNAYVTHPALTVDEMLLNRAESYAYLEKYDQAIEDLNQFASKKIFDGQQGDTYSAAYRITSAKILNYYETTDLKYGIVQAVLDFKRREFLFEGLRYFDILRYQIPVLHRTLDNNETYILGPNDPRRAFQMPEEVVLSGIQNNPINQN</sequence>
<evidence type="ECO:0000313" key="8">
    <source>
        <dbReference type="EMBL" id="ERJ58870.1"/>
    </source>
</evidence>
<dbReference type="EMBL" id="ATDL01000015">
    <property type="protein sequence ID" value="ERJ58870.1"/>
    <property type="molecule type" value="Genomic_DNA"/>
</dbReference>
<dbReference type="InterPro" id="IPR012944">
    <property type="entry name" value="SusD_RagB_dom"/>
</dbReference>
<proteinExistence type="inferred from homology"/>
<dbReference type="RefSeq" id="WP_021070363.1">
    <property type="nucleotide sequence ID" value="NZ_ATDL01000015.1"/>
</dbReference>
<comment type="similarity">
    <text evidence="2">Belongs to the SusD family.</text>
</comment>
<comment type="subcellular location">
    <subcellularLocation>
        <location evidence="1">Cell outer membrane</location>
    </subcellularLocation>
</comment>
<feature type="domain" description="SusD-like N-terminal" evidence="7">
    <location>
        <begin position="25"/>
        <end position="227"/>
    </location>
</feature>
<feature type="domain" description="RagB/SusD" evidence="6">
    <location>
        <begin position="318"/>
        <end position="461"/>
    </location>
</feature>
<evidence type="ECO:0000259" key="7">
    <source>
        <dbReference type="Pfam" id="PF14322"/>
    </source>
</evidence>
<evidence type="ECO:0000259" key="6">
    <source>
        <dbReference type="Pfam" id="PF07980"/>
    </source>
</evidence>
<dbReference type="SUPFAM" id="SSF48452">
    <property type="entry name" value="TPR-like"/>
    <property type="match status" value="1"/>
</dbReference>
<dbReference type="OrthoDB" id="1147023at2"/>
<dbReference type="AlphaFoldDB" id="U2HUA6"/>
<keyword evidence="4" id="KW-0472">Membrane</keyword>